<keyword evidence="4 6" id="KW-0238">DNA-binding</keyword>
<dbReference type="GO" id="GO:0005829">
    <property type="term" value="C:cytosol"/>
    <property type="evidence" value="ECO:0007669"/>
    <property type="project" value="TreeGrafter"/>
</dbReference>
<reference evidence="8 9" key="1">
    <citation type="submission" date="2021-01" db="EMBL/GenBank/DDBJ databases">
        <title>Diatom-associated Roseobacters Show Island Model of Population Structure.</title>
        <authorList>
            <person name="Qu L."/>
            <person name="Feng X."/>
            <person name="Chen Y."/>
            <person name="Li L."/>
            <person name="Wang X."/>
            <person name="Hu Z."/>
            <person name="Wang H."/>
            <person name="Luo H."/>
        </authorList>
    </citation>
    <scope>NUCLEOTIDE SEQUENCE [LARGE SCALE GENOMIC DNA]</scope>
    <source>
        <strain evidence="8 9">TR60-84</strain>
    </source>
</reference>
<evidence type="ECO:0000256" key="1">
    <source>
        <dbReference type="ARBA" id="ARBA00022553"/>
    </source>
</evidence>
<comment type="caution">
    <text evidence="8">The sequence shown here is derived from an EMBL/GenBank/DDBJ whole genome shotgun (WGS) entry which is preliminary data.</text>
</comment>
<keyword evidence="5" id="KW-0804">Transcription</keyword>
<dbReference type="EMBL" id="JAFBRM010000002">
    <property type="protein sequence ID" value="MBM1713613.1"/>
    <property type="molecule type" value="Genomic_DNA"/>
</dbReference>
<protein>
    <submittedName>
        <fullName evidence="8">Response regulator transcription factor</fullName>
    </submittedName>
</protein>
<feature type="DNA-binding region" description="OmpR/PhoB-type" evidence="6">
    <location>
        <begin position="72"/>
        <end position="178"/>
    </location>
</feature>
<dbReference type="InterPro" id="IPR016032">
    <property type="entry name" value="Sig_transdc_resp-reg_C-effctor"/>
</dbReference>
<evidence type="ECO:0000256" key="3">
    <source>
        <dbReference type="ARBA" id="ARBA00023015"/>
    </source>
</evidence>
<gene>
    <name evidence="8" type="ORF">JQV55_08570</name>
</gene>
<organism evidence="8 9">
    <name type="scientific">Sulfitobacter geojensis</name>
    <dbReference type="NCBI Taxonomy" id="1342299"/>
    <lineage>
        <taxon>Bacteria</taxon>
        <taxon>Pseudomonadati</taxon>
        <taxon>Pseudomonadota</taxon>
        <taxon>Alphaproteobacteria</taxon>
        <taxon>Rhodobacterales</taxon>
        <taxon>Roseobacteraceae</taxon>
        <taxon>Sulfitobacter</taxon>
    </lineage>
</organism>
<accession>A0AAE2VXW7</accession>
<dbReference type="Proteomes" id="UP000732193">
    <property type="component" value="Unassembled WGS sequence"/>
</dbReference>
<name>A0AAE2VXW7_9RHOB</name>
<dbReference type="PANTHER" id="PTHR48111">
    <property type="entry name" value="REGULATOR OF RPOS"/>
    <property type="match status" value="1"/>
</dbReference>
<dbReference type="GO" id="GO:0000976">
    <property type="term" value="F:transcription cis-regulatory region binding"/>
    <property type="evidence" value="ECO:0007669"/>
    <property type="project" value="TreeGrafter"/>
</dbReference>
<dbReference type="CDD" id="cd00383">
    <property type="entry name" value="trans_reg_C"/>
    <property type="match status" value="1"/>
</dbReference>
<evidence type="ECO:0000256" key="6">
    <source>
        <dbReference type="PROSITE-ProRule" id="PRU01091"/>
    </source>
</evidence>
<keyword evidence="2" id="KW-0902">Two-component regulatory system</keyword>
<keyword evidence="1" id="KW-0597">Phosphoprotein</keyword>
<evidence type="ECO:0000313" key="9">
    <source>
        <dbReference type="Proteomes" id="UP000732193"/>
    </source>
</evidence>
<dbReference type="InterPro" id="IPR001867">
    <property type="entry name" value="OmpR/PhoB-type_DNA-bd"/>
</dbReference>
<dbReference type="Pfam" id="PF00486">
    <property type="entry name" value="Trans_reg_C"/>
    <property type="match status" value="1"/>
</dbReference>
<feature type="domain" description="OmpR/PhoB-type" evidence="7">
    <location>
        <begin position="72"/>
        <end position="178"/>
    </location>
</feature>
<dbReference type="GO" id="GO:0006355">
    <property type="term" value="P:regulation of DNA-templated transcription"/>
    <property type="evidence" value="ECO:0007669"/>
    <property type="project" value="InterPro"/>
</dbReference>
<keyword evidence="3" id="KW-0805">Transcription regulation</keyword>
<dbReference type="GO" id="GO:0032993">
    <property type="term" value="C:protein-DNA complex"/>
    <property type="evidence" value="ECO:0007669"/>
    <property type="project" value="TreeGrafter"/>
</dbReference>
<dbReference type="PROSITE" id="PS51755">
    <property type="entry name" value="OMPR_PHOB"/>
    <property type="match status" value="1"/>
</dbReference>
<keyword evidence="9" id="KW-1185">Reference proteome</keyword>
<dbReference type="InterPro" id="IPR039420">
    <property type="entry name" value="WalR-like"/>
</dbReference>
<evidence type="ECO:0000256" key="2">
    <source>
        <dbReference type="ARBA" id="ARBA00023012"/>
    </source>
</evidence>
<dbReference type="AlphaFoldDB" id="A0AAE2VXW7"/>
<sequence>MRADLPVKAVVVHMPGRESEALEITRTVKSTGGSNIVIMLAAEQDHLGVDAFFAGADDVVVWPCSLRELAVRLFVRLGLPLDDAILQTDEGSWNARAYIADRAGLTVSEAQVMHVLYTHDGETVSRDELSLAVDARPWRYGDRKFDVHVAKLRKKLSDTFGDKVSVSTIRSLGYRLVTKGANIFDPA</sequence>
<evidence type="ECO:0000256" key="5">
    <source>
        <dbReference type="ARBA" id="ARBA00023163"/>
    </source>
</evidence>
<dbReference type="GO" id="GO:0000156">
    <property type="term" value="F:phosphorelay response regulator activity"/>
    <property type="evidence" value="ECO:0007669"/>
    <property type="project" value="TreeGrafter"/>
</dbReference>
<dbReference type="InterPro" id="IPR036388">
    <property type="entry name" value="WH-like_DNA-bd_sf"/>
</dbReference>
<evidence type="ECO:0000256" key="4">
    <source>
        <dbReference type="ARBA" id="ARBA00023125"/>
    </source>
</evidence>
<dbReference type="SUPFAM" id="SSF46894">
    <property type="entry name" value="C-terminal effector domain of the bipartite response regulators"/>
    <property type="match status" value="1"/>
</dbReference>
<dbReference type="Gene3D" id="1.10.10.10">
    <property type="entry name" value="Winged helix-like DNA-binding domain superfamily/Winged helix DNA-binding domain"/>
    <property type="match status" value="1"/>
</dbReference>
<evidence type="ECO:0000313" key="8">
    <source>
        <dbReference type="EMBL" id="MBM1713613.1"/>
    </source>
</evidence>
<dbReference type="SMART" id="SM00862">
    <property type="entry name" value="Trans_reg_C"/>
    <property type="match status" value="1"/>
</dbReference>
<dbReference type="PANTHER" id="PTHR48111:SF1">
    <property type="entry name" value="TWO-COMPONENT RESPONSE REGULATOR ORR33"/>
    <property type="match status" value="1"/>
</dbReference>
<evidence type="ECO:0000259" key="7">
    <source>
        <dbReference type="PROSITE" id="PS51755"/>
    </source>
</evidence>
<proteinExistence type="predicted"/>